<dbReference type="InterPro" id="IPR027417">
    <property type="entry name" value="P-loop_NTPase"/>
</dbReference>
<dbReference type="Gene3D" id="1.25.40.10">
    <property type="entry name" value="Tetratricopeptide repeat domain"/>
    <property type="match status" value="1"/>
</dbReference>
<dbReference type="OrthoDB" id="3197423at2"/>
<evidence type="ECO:0000259" key="3">
    <source>
        <dbReference type="PROSITE" id="PS50043"/>
    </source>
</evidence>
<protein>
    <submittedName>
        <fullName evidence="4">Helix-turn-helix transcriptional regulator</fullName>
    </submittedName>
</protein>
<dbReference type="Gene3D" id="3.40.50.300">
    <property type="entry name" value="P-loop containing nucleotide triphosphate hydrolases"/>
    <property type="match status" value="1"/>
</dbReference>
<keyword evidence="5" id="KW-1185">Reference proteome</keyword>
<dbReference type="Pfam" id="PF13191">
    <property type="entry name" value="AAA_16"/>
    <property type="match status" value="1"/>
</dbReference>
<accession>A0A2S1SLY0</accession>
<proteinExistence type="predicted"/>
<dbReference type="EMBL" id="CP029188">
    <property type="protein sequence ID" value="AWI27400.1"/>
    <property type="molecule type" value="Genomic_DNA"/>
</dbReference>
<dbReference type="InterPro" id="IPR000792">
    <property type="entry name" value="Tscrpt_reg_LuxR_C"/>
</dbReference>
<dbReference type="GO" id="GO:0006355">
    <property type="term" value="P:regulation of DNA-templated transcription"/>
    <property type="evidence" value="ECO:0007669"/>
    <property type="project" value="InterPro"/>
</dbReference>
<sequence length="892" mass="94758">MREGAPLRRWPLVGRAAQLAVCEEVLSDPRRSALLIFGAAGVGKSRLAEEVLSRPVAGRSVSRAVATTAAAQVPLGAVAHLLPDGVDMSDPVSGFSAVFTKMAGSRDRHQRSVVLVDDLHLLDSTSVMLLRQLMDARAVFLVGTVRTGEPASEAVASLGQGDGVHQLDLAEFTLQEVETLLQQVLGGPVNRRTTHELYTASSGNPLYLRELVQGALATGALAGDQELWELVAEDRLPVTRRLTDVIRHRLSAADASSRLVLETLALCEPMALAHLEAGDGPGVLNALERAELITIVRDRRRTTVRLAHPLYGEVLRADLPVLRRRGILLAQAAVLEQSGARRREDALHLASYQLAATGTADPALLTEAAALASYARDHPRALEFLHAVPEAKQTVPVLLLLGKSLYEMGETEPAESTLARADALAVDEAEALAVALVRTQNQIWGKGVTAEEAIALADRARDRVTSPLGLRVLRINEAAIRFSVGDLAESLRLLADLEQDAQQAPDVQMWLMGATTKSVSLAFLGRGAEATAWAERAVAACSGADLDMYTTITFQGAANSVLVWALTWSGRLDEARAVGEAAYAELAGTYANPERMLLAYQLGCTAWTAGHPASARRWFAEVTRAARTPSRSGRAMSLAGLAASAALLGDVPAAEAALEEFDRTPTPVRLPHERFGEAWLLVARGELSQARDALRSAAAEARERGHTGSEAVLLTDLARLGRAREAAPRLAELASRCGDGSLVSAQSRFTAALASRDADELLAVCDLLEGMGAHLLAAEAANTAAAVWSKAGDPRRAAAAAARSSANADRCEGASTPALLVPTPTSAPLTPREREIAFLASRGMTSRDVAARLTISVRTVDNHLQRVYAKLGITDRRQLPRPGNEPTGTHGG</sequence>
<dbReference type="GO" id="GO:0005737">
    <property type="term" value="C:cytoplasm"/>
    <property type="evidence" value="ECO:0007669"/>
    <property type="project" value="TreeGrafter"/>
</dbReference>
<dbReference type="SUPFAM" id="SSF52540">
    <property type="entry name" value="P-loop containing nucleoside triphosphate hydrolases"/>
    <property type="match status" value="1"/>
</dbReference>
<organism evidence="4 5">
    <name type="scientific">Streptomyces tirandamycinicus</name>
    <dbReference type="NCBI Taxonomy" id="2174846"/>
    <lineage>
        <taxon>Bacteria</taxon>
        <taxon>Bacillati</taxon>
        <taxon>Actinomycetota</taxon>
        <taxon>Actinomycetes</taxon>
        <taxon>Kitasatosporales</taxon>
        <taxon>Streptomycetaceae</taxon>
        <taxon>Streptomyces</taxon>
    </lineage>
</organism>
<evidence type="ECO:0000256" key="1">
    <source>
        <dbReference type="ARBA" id="ARBA00022741"/>
    </source>
</evidence>
<reference evidence="4 5" key="1">
    <citation type="submission" date="2018-05" db="EMBL/GenBank/DDBJ databases">
        <title>Complete genome sequence of sponge-derived Streptomyces sp. HNM0039.</title>
        <authorList>
            <person name="Huang X."/>
            <person name="Zhou S."/>
        </authorList>
    </citation>
    <scope>NUCLEOTIDE SEQUENCE [LARGE SCALE GENOMIC DNA]</scope>
    <source>
        <strain evidence="4 5">HNM0039</strain>
    </source>
</reference>
<dbReference type="SUPFAM" id="SSF46894">
    <property type="entry name" value="C-terminal effector domain of the bipartite response regulators"/>
    <property type="match status" value="1"/>
</dbReference>
<dbReference type="GO" id="GO:0004016">
    <property type="term" value="F:adenylate cyclase activity"/>
    <property type="evidence" value="ECO:0007669"/>
    <property type="project" value="TreeGrafter"/>
</dbReference>
<dbReference type="InterPro" id="IPR041664">
    <property type="entry name" value="AAA_16"/>
</dbReference>
<dbReference type="InterPro" id="IPR036388">
    <property type="entry name" value="WH-like_DNA-bd_sf"/>
</dbReference>
<dbReference type="GO" id="GO:0003677">
    <property type="term" value="F:DNA binding"/>
    <property type="evidence" value="ECO:0007669"/>
    <property type="project" value="InterPro"/>
</dbReference>
<dbReference type="GO" id="GO:0005524">
    <property type="term" value="F:ATP binding"/>
    <property type="evidence" value="ECO:0007669"/>
    <property type="project" value="UniProtKB-KW"/>
</dbReference>
<evidence type="ECO:0000256" key="2">
    <source>
        <dbReference type="ARBA" id="ARBA00022840"/>
    </source>
</evidence>
<evidence type="ECO:0000313" key="4">
    <source>
        <dbReference type="EMBL" id="AWI27400.1"/>
    </source>
</evidence>
<dbReference type="PRINTS" id="PR00038">
    <property type="entry name" value="HTHLUXR"/>
</dbReference>
<dbReference type="SMART" id="SM00421">
    <property type="entry name" value="HTH_LUXR"/>
    <property type="match status" value="1"/>
</dbReference>
<dbReference type="Gene3D" id="1.10.10.10">
    <property type="entry name" value="Winged helix-like DNA-binding domain superfamily/Winged helix DNA-binding domain"/>
    <property type="match status" value="1"/>
</dbReference>
<dbReference type="CDD" id="cd06170">
    <property type="entry name" value="LuxR_C_like"/>
    <property type="match status" value="1"/>
</dbReference>
<feature type="domain" description="HTH luxR-type" evidence="3">
    <location>
        <begin position="822"/>
        <end position="887"/>
    </location>
</feature>
<gene>
    <name evidence="4" type="ORF">DDW44_00390</name>
</gene>
<dbReference type="KEGG" id="stir:DDW44_00390"/>
<dbReference type="InterPro" id="IPR011990">
    <property type="entry name" value="TPR-like_helical_dom_sf"/>
</dbReference>
<dbReference type="InterPro" id="IPR016032">
    <property type="entry name" value="Sig_transdc_resp-reg_C-effctor"/>
</dbReference>
<evidence type="ECO:0000313" key="5">
    <source>
        <dbReference type="Proteomes" id="UP000244900"/>
    </source>
</evidence>
<keyword evidence="2" id="KW-0067">ATP-binding</keyword>
<dbReference type="Proteomes" id="UP000244900">
    <property type="component" value="Chromosome"/>
</dbReference>
<keyword evidence="1" id="KW-0547">Nucleotide-binding</keyword>
<name>A0A2S1SLY0_9ACTN</name>
<dbReference type="PROSITE" id="PS00622">
    <property type="entry name" value="HTH_LUXR_1"/>
    <property type="match status" value="1"/>
</dbReference>
<dbReference type="PANTHER" id="PTHR16305:SF35">
    <property type="entry name" value="TRANSCRIPTIONAL ACTIVATOR DOMAIN"/>
    <property type="match status" value="1"/>
</dbReference>
<dbReference type="RefSeq" id="WP_108905159.1">
    <property type="nucleotide sequence ID" value="NZ_CP029188.1"/>
</dbReference>
<dbReference type="PANTHER" id="PTHR16305">
    <property type="entry name" value="TESTICULAR SOLUBLE ADENYLYL CYCLASE"/>
    <property type="match status" value="1"/>
</dbReference>
<dbReference type="PROSITE" id="PS50043">
    <property type="entry name" value="HTH_LUXR_2"/>
    <property type="match status" value="1"/>
</dbReference>
<dbReference type="AlphaFoldDB" id="A0A2S1SLY0"/>
<dbReference type="Pfam" id="PF00196">
    <property type="entry name" value="GerE"/>
    <property type="match status" value="1"/>
</dbReference>